<feature type="transmembrane region" description="Helical" evidence="5">
    <location>
        <begin position="6"/>
        <end position="25"/>
    </location>
</feature>
<keyword evidence="3 5" id="KW-1133">Transmembrane helix</keyword>
<feature type="transmembrane region" description="Helical" evidence="5">
    <location>
        <begin position="231"/>
        <end position="256"/>
    </location>
</feature>
<feature type="transmembrane region" description="Helical" evidence="5">
    <location>
        <begin position="46"/>
        <end position="68"/>
    </location>
</feature>
<evidence type="ECO:0000313" key="7">
    <source>
        <dbReference type="Proteomes" id="UP001311799"/>
    </source>
</evidence>
<gene>
    <name evidence="6" type="ORF">RS030_2281</name>
</gene>
<evidence type="ECO:0000256" key="4">
    <source>
        <dbReference type="ARBA" id="ARBA00023136"/>
    </source>
</evidence>
<organism evidence="6 7">
    <name type="scientific">Cryptosporidium xiaoi</name>
    <dbReference type="NCBI Taxonomy" id="659607"/>
    <lineage>
        <taxon>Eukaryota</taxon>
        <taxon>Sar</taxon>
        <taxon>Alveolata</taxon>
        <taxon>Apicomplexa</taxon>
        <taxon>Conoidasida</taxon>
        <taxon>Coccidia</taxon>
        <taxon>Eucoccidiorida</taxon>
        <taxon>Eimeriorina</taxon>
        <taxon>Cryptosporidiidae</taxon>
        <taxon>Cryptosporidium</taxon>
    </lineage>
</organism>
<comment type="caution">
    <text evidence="6">The sequence shown here is derived from an EMBL/GenBank/DDBJ whole genome shotgun (WGS) entry which is preliminary data.</text>
</comment>
<dbReference type="GO" id="GO:0005385">
    <property type="term" value="F:zinc ion transmembrane transporter activity"/>
    <property type="evidence" value="ECO:0007669"/>
    <property type="project" value="TreeGrafter"/>
</dbReference>
<evidence type="ECO:0000313" key="6">
    <source>
        <dbReference type="EMBL" id="KAK6588810.1"/>
    </source>
</evidence>
<name>A0AAV9XVM4_9CRYT</name>
<evidence type="ECO:0000256" key="2">
    <source>
        <dbReference type="ARBA" id="ARBA00022692"/>
    </source>
</evidence>
<evidence type="ECO:0000256" key="1">
    <source>
        <dbReference type="ARBA" id="ARBA00004141"/>
    </source>
</evidence>
<dbReference type="Proteomes" id="UP001311799">
    <property type="component" value="Unassembled WGS sequence"/>
</dbReference>
<comment type="subcellular location">
    <subcellularLocation>
        <location evidence="1">Membrane</location>
        <topology evidence="1">Multi-pass membrane protein</topology>
    </subcellularLocation>
</comment>
<feature type="transmembrane region" description="Helical" evidence="5">
    <location>
        <begin position="323"/>
        <end position="343"/>
    </location>
</feature>
<dbReference type="EMBL" id="JAWDEY010000022">
    <property type="protein sequence ID" value="KAK6588810.1"/>
    <property type="molecule type" value="Genomic_DNA"/>
</dbReference>
<accession>A0AAV9XVM4</accession>
<feature type="transmembrane region" description="Helical" evidence="5">
    <location>
        <begin position="291"/>
        <end position="311"/>
    </location>
</feature>
<evidence type="ECO:0000256" key="3">
    <source>
        <dbReference type="ARBA" id="ARBA00022989"/>
    </source>
</evidence>
<keyword evidence="4 5" id="KW-0472">Membrane</keyword>
<reference evidence="6 7" key="1">
    <citation type="submission" date="2023-10" db="EMBL/GenBank/DDBJ databases">
        <title>Comparative genomics analysis reveals potential genetic determinants of host preference in Cryptosporidium xiaoi.</title>
        <authorList>
            <person name="Xiao L."/>
            <person name="Li J."/>
        </authorList>
    </citation>
    <scope>NUCLEOTIDE SEQUENCE [LARGE SCALE GENOMIC DNA]</scope>
    <source>
        <strain evidence="6 7">52996</strain>
    </source>
</reference>
<sequence length="351" mass="38211">MDIFWHKFICSILLFISACLGYLFPAHIHKKSNYEKSGESNKRNKILPILASFGAGAFIALAIVHLIPEAIEDSSSGPGSLVFTIAGVKVNSVCYFILLGFLISLLCESISDEFFGGHESKKENEVRGNRELDNQNVNSNVISTNVSSECTSDDESCIINTSETVKPIIGNKLDNCVKHTKNTVSCYELKTKKKKPKNNLNSLYIGFVLVSALFLHSLFEGMIVGTSKTVIGTWLITTVIFAHKWIETLIVFVTLTSKGVNPLVFILLLSISSPLGSLLGAIVTLTSSTVSSVYTALAAGTILYVSCIEVIPEVFSKKRDIHVFTKLFSFVIGIVTVSALTLVGDIVENSI</sequence>
<dbReference type="Pfam" id="PF02535">
    <property type="entry name" value="Zip"/>
    <property type="match status" value="1"/>
</dbReference>
<keyword evidence="7" id="KW-1185">Reference proteome</keyword>
<dbReference type="InterPro" id="IPR003689">
    <property type="entry name" value="ZIP"/>
</dbReference>
<dbReference type="PANTHER" id="PTHR11040:SF140">
    <property type="entry name" value="ZRT (ZRT), IRT- (IRT-) LIKE PROTEIN TRANSPORTER"/>
    <property type="match status" value="1"/>
</dbReference>
<dbReference type="PROSITE" id="PS51257">
    <property type="entry name" value="PROKAR_LIPOPROTEIN"/>
    <property type="match status" value="1"/>
</dbReference>
<protein>
    <submittedName>
        <fullName evidence="6">Uncharacterized protein</fullName>
    </submittedName>
</protein>
<dbReference type="AlphaFoldDB" id="A0AAV9XVM4"/>
<feature type="transmembrane region" description="Helical" evidence="5">
    <location>
        <begin position="263"/>
        <end position="285"/>
    </location>
</feature>
<proteinExistence type="predicted"/>
<dbReference type="GO" id="GO:0016020">
    <property type="term" value="C:membrane"/>
    <property type="evidence" value="ECO:0007669"/>
    <property type="project" value="UniProtKB-SubCell"/>
</dbReference>
<keyword evidence="2 5" id="KW-0812">Transmembrane</keyword>
<dbReference type="PANTHER" id="PTHR11040">
    <property type="entry name" value="ZINC/IRON TRANSPORTER"/>
    <property type="match status" value="1"/>
</dbReference>
<feature type="transmembrane region" description="Helical" evidence="5">
    <location>
        <begin position="200"/>
        <end position="219"/>
    </location>
</feature>
<evidence type="ECO:0000256" key="5">
    <source>
        <dbReference type="SAM" id="Phobius"/>
    </source>
</evidence>
<feature type="transmembrane region" description="Helical" evidence="5">
    <location>
        <begin position="80"/>
        <end position="106"/>
    </location>
</feature>